<accession>A0A0K2V479</accession>
<protein>
    <submittedName>
        <fullName evidence="1">Putative LOC101074616 [Takifugu rubripes]</fullName>
    </submittedName>
</protein>
<dbReference type="AlphaFoldDB" id="A0A0K2V479"/>
<organism evidence="1">
    <name type="scientific">Lepeophtheirus salmonis</name>
    <name type="common">Salmon louse</name>
    <name type="synonym">Caligus salmonis</name>
    <dbReference type="NCBI Taxonomy" id="72036"/>
    <lineage>
        <taxon>Eukaryota</taxon>
        <taxon>Metazoa</taxon>
        <taxon>Ecdysozoa</taxon>
        <taxon>Arthropoda</taxon>
        <taxon>Crustacea</taxon>
        <taxon>Multicrustacea</taxon>
        <taxon>Hexanauplia</taxon>
        <taxon>Copepoda</taxon>
        <taxon>Siphonostomatoida</taxon>
        <taxon>Caligidae</taxon>
        <taxon>Lepeophtheirus</taxon>
    </lineage>
</organism>
<name>A0A0K2V479_LEPSM</name>
<sequence length="16" mass="1864">MEFVFAYIDDIMVASL</sequence>
<dbReference type="EMBL" id="HACA01027561">
    <property type="protein sequence ID" value="CDW44922.1"/>
    <property type="molecule type" value="Transcribed_RNA"/>
</dbReference>
<proteinExistence type="predicted"/>
<reference evidence="1" key="1">
    <citation type="submission" date="2014-05" db="EMBL/GenBank/DDBJ databases">
        <authorList>
            <person name="Chronopoulou M."/>
        </authorList>
    </citation>
    <scope>NUCLEOTIDE SEQUENCE</scope>
    <source>
        <tissue evidence="1">Whole organism</tissue>
    </source>
</reference>
<evidence type="ECO:0000313" key="1">
    <source>
        <dbReference type="EMBL" id="CDW44922.1"/>
    </source>
</evidence>